<evidence type="ECO:0000256" key="8">
    <source>
        <dbReference type="SAM" id="Phobius"/>
    </source>
</evidence>
<evidence type="ECO:0000256" key="5">
    <source>
        <dbReference type="ARBA" id="ARBA00023004"/>
    </source>
</evidence>
<dbReference type="Pfam" id="PF13442">
    <property type="entry name" value="Cytochrome_CBB3"/>
    <property type="match status" value="1"/>
</dbReference>
<dbReference type="SUPFAM" id="SSF46626">
    <property type="entry name" value="Cytochrome c"/>
    <property type="match status" value="1"/>
</dbReference>
<dbReference type="InterPro" id="IPR051811">
    <property type="entry name" value="Cytochrome_c550/c551-like"/>
</dbReference>
<feature type="region of interest" description="Disordered" evidence="7">
    <location>
        <begin position="35"/>
        <end position="56"/>
    </location>
</feature>
<protein>
    <submittedName>
        <fullName evidence="10">C-type cytochrome</fullName>
    </submittedName>
</protein>
<evidence type="ECO:0000256" key="3">
    <source>
        <dbReference type="ARBA" id="ARBA00022723"/>
    </source>
</evidence>
<dbReference type="InterPro" id="IPR012218">
    <property type="entry name" value="Cyt_c_BACSU-c550-type"/>
</dbReference>
<dbReference type="PROSITE" id="PS51007">
    <property type="entry name" value="CYTC"/>
    <property type="match status" value="1"/>
</dbReference>
<keyword evidence="11" id="KW-1185">Reference proteome</keyword>
<evidence type="ECO:0000313" key="11">
    <source>
        <dbReference type="Proteomes" id="UP001595817"/>
    </source>
</evidence>
<keyword evidence="2 6" id="KW-0349">Heme</keyword>
<dbReference type="PIRSF" id="PIRSF000025">
    <property type="entry name" value="Cytc_Bsub_c550"/>
    <property type="match status" value="1"/>
</dbReference>
<keyword evidence="3 6" id="KW-0479">Metal-binding</keyword>
<evidence type="ECO:0000256" key="2">
    <source>
        <dbReference type="ARBA" id="ARBA00022617"/>
    </source>
</evidence>
<evidence type="ECO:0000313" key="10">
    <source>
        <dbReference type="EMBL" id="MFC4411096.1"/>
    </source>
</evidence>
<accession>A0ABV8X6D0</accession>
<keyword evidence="1" id="KW-0813">Transport</keyword>
<keyword evidence="8" id="KW-0812">Transmembrane</keyword>
<keyword evidence="5 6" id="KW-0408">Iron</keyword>
<gene>
    <name evidence="10" type="ORF">ACFOZY_11770</name>
</gene>
<reference evidence="11" key="1">
    <citation type="journal article" date="2019" name="Int. J. Syst. Evol. Microbiol.">
        <title>The Global Catalogue of Microorganisms (GCM) 10K type strain sequencing project: providing services to taxonomists for standard genome sequencing and annotation.</title>
        <authorList>
            <consortium name="The Broad Institute Genomics Platform"/>
            <consortium name="The Broad Institute Genome Sequencing Center for Infectious Disease"/>
            <person name="Wu L."/>
            <person name="Ma J."/>
        </authorList>
    </citation>
    <scope>NUCLEOTIDE SEQUENCE [LARGE SCALE GENOMIC DNA]</scope>
    <source>
        <strain evidence="11">CCUG 59778</strain>
    </source>
</reference>
<evidence type="ECO:0000256" key="6">
    <source>
        <dbReference type="PROSITE-ProRule" id="PRU00433"/>
    </source>
</evidence>
<evidence type="ECO:0000256" key="4">
    <source>
        <dbReference type="ARBA" id="ARBA00022982"/>
    </source>
</evidence>
<dbReference type="InterPro" id="IPR036909">
    <property type="entry name" value="Cyt_c-like_dom_sf"/>
</dbReference>
<keyword evidence="4" id="KW-0249">Electron transport</keyword>
<evidence type="ECO:0000256" key="1">
    <source>
        <dbReference type="ARBA" id="ARBA00022448"/>
    </source>
</evidence>
<evidence type="ECO:0000256" key="7">
    <source>
        <dbReference type="SAM" id="MobiDB-lite"/>
    </source>
</evidence>
<evidence type="ECO:0000259" key="9">
    <source>
        <dbReference type="PROSITE" id="PS51007"/>
    </source>
</evidence>
<dbReference type="RefSeq" id="WP_378155655.1">
    <property type="nucleotide sequence ID" value="NZ_JBHSEC010000019.1"/>
</dbReference>
<name>A0ABV8X6D0_9LACT</name>
<dbReference type="InterPro" id="IPR009056">
    <property type="entry name" value="Cyt_c-like_dom"/>
</dbReference>
<dbReference type="PANTHER" id="PTHR37823:SF4">
    <property type="entry name" value="MENAQUINOL-CYTOCHROME C REDUCTASE CYTOCHROME B_C SUBUNIT"/>
    <property type="match status" value="1"/>
</dbReference>
<comment type="caution">
    <text evidence="10">The sequence shown here is derived from an EMBL/GenBank/DDBJ whole genome shotgun (WGS) entry which is preliminary data.</text>
</comment>
<feature type="transmembrane region" description="Helical" evidence="8">
    <location>
        <begin position="6"/>
        <end position="27"/>
    </location>
</feature>
<proteinExistence type="predicted"/>
<dbReference type="PANTHER" id="PTHR37823">
    <property type="entry name" value="CYTOCHROME C-553-LIKE"/>
    <property type="match status" value="1"/>
</dbReference>
<feature type="domain" description="Cytochrome c" evidence="9">
    <location>
        <begin position="48"/>
        <end position="123"/>
    </location>
</feature>
<dbReference type="Gene3D" id="1.10.760.10">
    <property type="entry name" value="Cytochrome c-like domain"/>
    <property type="match status" value="1"/>
</dbReference>
<keyword evidence="8" id="KW-1133">Transmembrane helix</keyword>
<dbReference type="EMBL" id="JBHSEC010000019">
    <property type="protein sequence ID" value="MFC4411096.1"/>
    <property type="molecule type" value="Genomic_DNA"/>
</dbReference>
<keyword evidence="8" id="KW-0472">Membrane</keyword>
<organism evidence="10 11">
    <name type="scientific">Chungangia koreensis</name>
    <dbReference type="NCBI Taxonomy" id="752657"/>
    <lineage>
        <taxon>Bacteria</taxon>
        <taxon>Bacillati</taxon>
        <taxon>Bacillota</taxon>
        <taxon>Bacilli</taxon>
        <taxon>Lactobacillales</taxon>
        <taxon>Chungangia</taxon>
    </lineage>
</organism>
<sequence length="123" mass="13268">MKNPVVPYILIMAFGIGLIFFMSIYGVDKQEEIALENGEEQSSDSQSETQADSNKAFDPESFVQESCIGCHGNALEGAFGPALKGTSLSKDEIVEVLQNGKGQMPAFKDVDQAAIADYILSLE</sequence>
<feature type="compositionally biased region" description="Low complexity" evidence="7">
    <location>
        <begin position="43"/>
        <end position="53"/>
    </location>
</feature>
<dbReference type="Proteomes" id="UP001595817">
    <property type="component" value="Unassembled WGS sequence"/>
</dbReference>